<evidence type="ECO:0000313" key="1">
    <source>
        <dbReference type="EMBL" id="KAB6147316.1"/>
    </source>
</evidence>
<gene>
    <name evidence="1" type="ORF">GA398_11870</name>
</gene>
<reference evidence="1 2" key="1">
    <citation type="journal article" date="2019" name="Nat. Med.">
        <title>A library of human gut bacterial isolates paired with longitudinal multiomics data enables mechanistic microbiome research.</title>
        <authorList>
            <person name="Poyet M."/>
            <person name="Groussin M."/>
            <person name="Gibbons S.M."/>
            <person name="Avila-Pacheco J."/>
            <person name="Jiang X."/>
            <person name="Kearney S.M."/>
            <person name="Perrotta A.R."/>
            <person name="Berdy B."/>
            <person name="Zhao S."/>
            <person name="Lieberman T.D."/>
            <person name="Swanson P.K."/>
            <person name="Smith M."/>
            <person name="Roesemann S."/>
            <person name="Alexander J.E."/>
            <person name="Rich S.A."/>
            <person name="Livny J."/>
            <person name="Vlamakis H."/>
            <person name="Clish C."/>
            <person name="Bullock K."/>
            <person name="Deik A."/>
            <person name="Scott J."/>
            <person name="Pierce K.A."/>
            <person name="Xavier R.J."/>
            <person name="Alm E.J."/>
        </authorList>
    </citation>
    <scope>NUCLEOTIDE SEQUENCE [LARGE SCALE GENOMIC DNA]</scope>
    <source>
        <strain evidence="1 2">BIOML-A58</strain>
    </source>
</reference>
<dbReference type="RefSeq" id="WP_151934743.1">
    <property type="nucleotide sequence ID" value="NZ_JBCHGU010000024.1"/>
</dbReference>
<name>A0A7J5PWB2_9BACE</name>
<dbReference type="EMBL" id="WDED01000016">
    <property type="protein sequence ID" value="KAB6147316.1"/>
    <property type="molecule type" value="Genomic_DNA"/>
</dbReference>
<accession>A0A7J5PWB2</accession>
<dbReference type="AlphaFoldDB" id="A0A7J5PWB2"/>
<sequence>MELSYNRLLLISLWQYNHHEEEGLTRSLFEETFGKTQGSHYYDKWMNSFNRNLWDMIAYFRGEGENGQKFCDMLGKQIEVYRENRKHYGIY</sequence>
<proteinExistence type="predicted"/>
<comment type="caution">
    <text evidence="1">The sequence shown here is derived from an EMBL/GenBank/DDBJ whole genome shotgun (WGS) entry which is preliminary data.</text>
</comment>
<organism evidence="1 2">
    <name type="scientific">Bacteroides xylanisolvens</name>
    <dbReference type="NCBI Taxonomy" id="371601"/>
    <lineage>
        <taxon>Bacteria</taxon>
        <taxon>Pseudomonadati</taxon>
        <taxon>Bacteroidota</taxon>
        <taxon>Bacteroidia</taxon>
        <taxon>Bacteroidales</taxon>
        <taxon>Bacteroidaceae</taxon>
        <taxon>Bacteroides</taxon>
    </lineage>
</organism>
<dbReference type="Proteomes" id="UP000434604">
    <property type="component" value="Unassembled WGS sequence"/>
</dbReference>
<evidence type="ECO:0000313" key="2">
    <source>
        <dbReference type="Proteomes" id="UP000434604"/>
    </source>
</evidence>
<protein>
    <submittedName>
        <fullName evidence="1">Uncharacterized protein</fullName>
    </submittedName>
</protein>